<feature type="domain" description="GAF" evidence="4">
    <location>
        <begin position="180"/>
        <end position="323"/>
    </location>
</feature>
<evidence type="ECO:0000256" key="3">
    <source>
        <dbReference type="ARBA" id="ARBA00023012"/>
    </source>
</evidence>
<dbReference type="GO" id="GO:0000155">
    <property type="term" value="F:phosphorelay sensor kinase activity"/>
    <property type="evidence" value="ECO:0007669"/>
    <property type="project" value="InterPro"/>
</dbReference>
<dbReference type="GO" id="GO:0046983">
    <property type="term" value="F:protein dimerization activity"/>
    <property type="evidence" value="ECO:0007669"/>
    <property type="project" value="InterPro"/>
</dbReference>
<dbReference type="Gene3D" id="1.20.5.1930">
    <property type="match status" value="1"/>
</dbReference>
<keyword evidence="3" id="KW-0902">Two-component regulatory system</keyword>
<dbReference type="Pfam" id="PF02518">
    <property type="entry name" value="HATPase_c"/>
    <property type="match status" value="1"/>
</dbReference>
<keyword evidence="2 5" id="KW-0418">Kinase</keyword>
<keyword evidence="6" id="KW-1185">Reference proteome</keyword>
<evidence type="ECO:0000313" key="6">
    <source>
        <dbReference type="Proteomes" id="UP000245283"/>
    </source>
</evidence>
<dbReference type="SMART" id="SM00065">
    <property type="entry name" value="GAF"/>
    <property type="match status" value="2"/>
</dbReference>
<comment type="caution">
    <text evidence="5">The sequence shown here is derived from an EMBL/GenBank/DDBJ whole genome shotgun (WGS) entry which is preliminary data.</text>
</comment>
<proteinExistence type="predicted"/>
<accession>A0A2V1KE08</accession>
<evidence type="ECO:0000313" key="5">
    <source>
        <dbReference type="EMBL" id="PWF27707.1"/>
    </source>
</evidence>
<dbReference type="PANTHER" id="PTHR24421:SF56">
    <property type="entry name" value="OXYGEN SENSOR HISTIDINE KINASE RESPONSE REGULATOR DOST"/>
    <property type="match status" value="1"/>
</dbReference>
<dbReference type="InterPro" id="IPR003594">
    <property type="entry name" value="HATPase_dom"/>
</dbReference>
<dbReference type="Gene3D" id="3.30.450.40">
    <property type="match status" value="2"/>
</dbReference>
<dbReference type="InterPro" id="IPR003018">
    <property type="entry name" value="GAF"/>
</dbReference>
<protein>
    <submittedName>
        <fullName evidence="5">Histidine kinase</fullName>
    </submittedName>
</protein>
<evidence type="ECO:0000256" key="1">
    <source>
        <dbReference type="ARBA" id="ARBA00022679"/>
    </source>
</evidence>
<name>A0A2V1KE08_9ACTO</name>
<dbReference type="OrthoDB" id="5241249at2"/>
<dbReference type="GO" id="GO:0016020">
    <property type="term" value="C:membrane"/>
    <property type="evidence" value="ECO:0007669"/>
    <property type="project" value="InterPro"/>
</dbReference>
<dbReference type="EMBL" id="QETB01000001">
    <property type="protein sequence ID" value="PWF27707.1"/>
    <property type="molecule type" value="Genomic_DNA"/>
</dbReference>
<organism evidence="5 6">
    <name type="scientific">Ancrocorticia populi</name>
    <dbReference type="NCBI Taxonomy" id="2175228"/>
    <lineage>
        <taxon>Bacteria</taxon>
        <taxon>Bacillati</taxon>
        <taxon>Actinomycetota</taxon>
        <taxon>Actinomycetes</taxon>
        <taxon>Actinomycetales</taxon>
        <taxon>Actinomycetaceae</taxon>
        <taxon>Ancrocorticia</taxon>
    </lineage>
</organism>
<gene>
    <name evidence="5" type="ORF">DD236_04875</name>
</gene>
<evidence type="ECO:0000256" key="2">
    <source>
        <dbReference type="ARBA" id="ARBA00022777"/>
    </source>
</evidence>
<keyword evidence="1" id="KW-0808">Transferase</keyword>
<dbReference type="InterPro" id="IPR011712">
    <property type="entry name" value="Sig_transdc_His_kin_sub3_dim/P"/>
</dbReference>
<dbReference type="AlphaFoldDB" id="A0A2V1KE08"/>
<dbReference type="Pfam" id="PF07730">
    <property type="entry name" value="HisKA_3"/>
    <property type="match status" value="1"/>
</dbReference>
<dbReference type="CDD" id="cd16917">
    <property type="entry name" value="HATPase_UhpB-NarQ-NarX-like"/>
    <property type="match status" value="1"/>
</dbReference>
<dbReference type="PANTHER" id="PTHR24421">
    <property type="entry name" value="NITRATE/NITRITE SENSOR PROTEIN NARX-RELATED"/>
    <property type="match status" value="1"/>
</dbReference>
<dbReference type="Pfam" id="PF13185">
    <property type="entry name" value="GAF_2"/>
    <property type="match status" value="1"/>
</dbReference>
<dbReference type="InterPro" id="IPR029016">
    <property type="entry name" value="GAF-like_dom_sf"/>
</dbReference>
<feature type="domain" description="GAF" evidence="4">
    <location>
        <begin position="19"/>
        <end position="159"/>
    </location>
</feature>
<dbReference type="Pfam" id="PF01590">
    <property type="entry name" value="GAF"/>
    <property type="match status" value="1"/>
</dbReference>
<dbReference type="InterPro" id="IPR036890">
    <property type="entry name" value="HATPase_C_sf"/>
</dbReference>
<dbReference type="SUPFAM" id="SSF55781">
    <property type="entry name" value="GAF domain-like"/>
    <property type="match status" value="2"/>
</dbReference>
<dbReference type="InterPro" id="IPR050482">
    <property type="entry name" value="Sensor_HK_TwoCompSys"/>
</dbReference>
<reference evidence="6" key="1">
    <citation type="submission" date="2018-05" db="EMBL/GenBank/DDBJ databases">
        <authorList>
            <person name="Li Y."/>
        </authorList>
    </citation>
    <scope>NUCLEOTIDE SEQUENCE [LARGE SCALE GENOMIC DNA]</scope>
    <source>
        <strain evidence="6">sk1b4</strain>
    </source>
</reference>
<dbReference type="Proteomes" id="UP000245283">
    <property type="component" value="Unassembled WGS sequence"/>
</dbReference>
<dbReference type="SUPFAM" id="SSF55874">
    <property type="entry name" value="ATPase domain of HSP90 chaperone/DNA topoisomerase II/histidine kinase"/>
    <property type="match status" value="1"/>
</dbReference>
<sequence>MADLARVITRALELTTRLDQQSALQTFVDSAIEVTSCKFGALAVLDSRGETLQFVFSGIEPWLADKIGTPPKGHGLLGDIPDDRYLIVNDLKGGDYPPNHPHLHNFLGVPIRIQDRVFGRLYLSDKDGGFTDDDGNNMLLLAQAAAIAVENSRLYAESNTRAQWIAASRAITTALLEGTDEEEALQLIAKQMRRVSKADAALIILPSVGDTWACEICDGEYAKNLIGVEFPPAGRAQTVIREGTGLIVDAMTRQKNLLVPEIAHFGAALYAPMMSKGTPEGVIVLLREIGKPEFDLADLSMAENVARQAALALELAGARLTQAKADQLEDRAQISRDLHDFAIQQLFASGMELSAVRNDLADQGVPTSVLDGLDKSINSIDESVHQIRQIIYSLRDPQATIPVVERIHREITNAAGSLGYHPTLTLINLGETITSGLHTEVDDELGSDLADDVVAVIRECLSNVARHAHATAADVDIRIENHRIEIRITDNGQGVKAELSRRSGISNLAARARRHHGTFSIRPNQEGPGTRVEWTATVA</sequence>
<dbReference type="Gene3D" id="3.30.565.10">
    <property type="entry name" value="Histidine kinase-like ATPase, C-terminal domain"/>
    <property type="match status" value="1"/>
</dbReference>
<evidence type="ECO:0000259" key="4">
    <source>
        <dbReference type="SMART" id="SM00065"/>
    </source>
</evidence>
<dbReference type="RefSeq" id="WP_109093202.1">
    <property type="nucleotide sequence ID" value="NZ_CAMELQ010000022.1"/>
</dbReference>